<dbReference type="OrthoDB" id="6509606at2759"/>
<dbReference type="AlphaFoldDB" id="A0A8X6YI53"/>
<organism evidence="1 2">
    <name type="scientific">Trichonephila inaurata madagascariensis</name>
    <dbReference type="NCBI Taxonomy" id="2747483"/>
    <lineage>
        <taxon>Eukaryota</taxon>
        <taxon>Metazoa</taxon>
        <taxon>Ecdysozoa</taxon>
        <taxon>Arthropoda</taxon>
        <taxon>Chelicerata</taxon>
        <taxon>Arachnida</taxon>
        <taxon>Araneae</taxon>
        <taxon>Araneomorphae</taxon>
        <taxon>Entelegynae</taxon>
        <taxon>Araneoidea</taxon>
        <taxon>Nephilidae</taxon>
        <taxon>Trichonephila</taxon>
        <taxon>Trichonephila inaurata</taxon>
    </lineage>
</organism>
<proteinExistence type="predicted"/>
<dbReference type="PANTHER" id="PTHR47642">
    <property type="entry name" value="ATP-DEPENDENT DNA HELICASE"/>
    <property type="match status" value="1"/>
</dbReference>
<accession>A0A8X6YI53</accession>
<dbReference type="InterPro" id="IPR051055">
    <property type="entry name" value="PIF1_helicase"/>
</dbReference>
<evidence type="ECO:0000313" key="2">
    <source>
        <dbReference type="Proteomes" id="UP000886998"/>
    </source>
</evidence>
<comment type="caution">
    <text evidence="1">The sequence shown here is derived from an EMBL/GenBank/DDBJ whole genome shotgun (WGS) entry which is preliminary data.</text>
</comment>
<gene>
    <name evidence="1" type="primary">AVEN_74303_1</name>
    <name evidence="1" type="ORF">TNIN_399621</name>
</gene>
<dbReference type="SUPFAM" id="SSF52540">
    <property type="entry name" value="P-loop containing nucleoside triphosphate hydrolases"/>
    <property type="match status" value="1"/>
</dbReference>
<sequence>MPKSIQFSALRGSGTIERTQLPLILFWAYTVYKMQGCTEDHAVVYLGPVLFAKRQAYVVLSRVRSLDGLKIVELDCFKLTGKTPSMGIEYMRQLRP</sequence>
<dbReference type="InterPro" id="IPR027417">
    <property type="entry name" value="P-loop_NTPase"/>
</dbReference>
<protein>
    <submittedName>
        <fullName evidence="1">Uncharacterized protein</fullName>
    </submittedName>
</protein>
<dbReference type="EMBL" id="BMAV01020026">
    <property type="protein sequence ID" value="GFY73390.1"/>
    <property type="molecule type" value="Genomic_DNA"/>
</dbReference>
<keyword evidence="2" id="KW-1185">Reference proteome</keyword>
<evidence type="ECO:0000313" key="1">
    <source>
        <dbReference type="EMBL" id="GFY73390.1"/>
    </source>
</evidence>
<dbReference type="PANTHER" id="PTHR47642:SF5">
    <property type="entry name" value="ATP-DEPENDENT DNA HELICASE"/>
    <property type="match status" value="1"/>
</dbReference>
<dbReference type="Proteomes" id="UP000886998">
    <property type="component" value="Unassembled WGS sequence"/>
</dbReference>
<name>A0A8X6YI53_9ARAC</name>
<dbReference type="CDD" id="cd18809">
    <property type="entry name" value="SF1_C_RecD"/>
    <property type="match status" value="1"/>
</dbReference>
<reference evidence="1" key="1">
    <citation type="submission" date="2020-08" db="EMBL/GenBank/DDBJ databases">
        <title>Multicomponent nature underlies the extraordinary mechanical properties of spider dragline silk.</title>
        <authorList>
            <person name="Kono N."/>
            <person name="Nakamura H."/>
            <person name="Mori M."/>
            <person name="Yoshida Y."/>
            <person name="Ohtoshi R."/>
            <person name="Malay A.D."/>
            <person name="Moran D.A.P."/>
            <person name="Tomita M."/>
            <person name="Numata K."/>
            <person name="Arakawa K."/>
        </authorList>
    </citation>
    <scope>NUCLEOTIDE SEQUENCE</scope>
</reference>